<dbReference type="Gramene" id="CDF33458">
    <property type="protein sequence ID" value="CDF33458"/>
    <property type="gene ID" value="CHC_T00002252001"/>
</dbReference>
<dbReference type="STRING" id="2769.R7Q6J8"/>
<evidence type="ECO:0000313" key="9">
    <source>
        <dbReference type="EMBL" id="CDF33458.1"/>
    </source>
</evidence>
<evidence type="ECO:0000259" key="7">
    <source>
        <dbReference type="PROSITE" id="PS51293"/>
    </source>
</evidence>
<dbReference type="InterPro" id="IPR017930">
    <property type="entry name" value="Myb_dom"/>
</dbReference>
<dbReference type="PROSITE" id="PS51293">
    <property type="entry name" value="SANT"/>
    <property type="match status" value="1"/>
</dbReference>
<evidence type="ECO:0000256" key="5">
    <source>
        <dbReference type="SAM" id="MobiDB-lite"/>
    </source>
</evidence>
<gene>
    <name evidence="9" type="ORF">CHC_T00002252001</name>
</gene>
<feature type="compositionally biased region" description="Polar residues" evidence="5">
    <location>
        <begin position="505"/>
        <end position="521"/>
    </location>
</feature>
<proteinExistence type="predicted"/>
<protein>
    <submittedName>
        <fullName evidence="9">Uncharacterized protein</fullName>
    </submittedName>
</protein>
<accession>R7Q6J8</accession>
<dbReference type="Pfam" id="PF00249">
    <property type="entry name" value="Myb_DNA-binding"/>
    <property type="match status" value="1"/>
</dbReference>
<dbReference type="KEGG" id="ccp:CHC_T00002252001"/>
<feature type="compositionally biased region" description="Basic and acidic residues" evidence="5">
    <location>
        <begin position="347"/>
        <end position="356"/>
    </location>
</feature>
<dbReference type="CDD" id="cd00167">
    <property type="entry name" value="SANT"/>
    <property type="match status" value="1"/>
</dbReference>
<feature type="compositionally biased region" description="Basic and acidic residues" evidence="5">
    <location>
        <begin position="440"/>
        <end position="468"/>
    </location>
</feature>
<keyword evidence="1" id="KW-0805">Transcription regulation</keyword>
<feature type="region of interest" description="Disordered" evidence="5">
    <location>
        <begin position="333"/>
        <end position="563"/>
    </location>
</feature>
<dbReference type="PANTHER" id="PTHR12802">
    <property type="entry name" value="SWI/SNF COMPLEX-RELATED"/>
    <property type="match status" value="1"/>
</dbReference>
<feature type="compositionally biased region" description="Polar residues" evidence="5">
    <location>
        <begin position="357"/>
        <end position="378"/>
    </location>
</feature>
<dbReference type="RefSeq" id="XP_005713261.1">
    <property type="nucleotide sequence ID" value="XM_005713204.1"/>
</dbReference>
<feature type="region of interest" description="Disordered" evidence="5">
    <location>
        <begin position="184"/>
        <end position="216"/>
    </location>
</feature>
<name>R7Q6J8_CHOCR</name>
<evidence type="ECO:0000256" key="4">
    <source>
        <dbReference type="ARBA" id="ARBA00023242"/>
    </source>
</evidence>
<dbReference type="AlphaFoldDB" id="R7Q6J8"/>
<dbReference type="Gene3D" id="1.10.10.60">
    <property type="entry name" value="Homeodomain-like"/>
    <property type="match status" value="1"/>
</dbReference>
<evidence type="ECO:0000256" key="1">
    <source>
        <dbReference type="ARBA" id="ARBA00023015"/>
    </source>
</evidence>
<keyword evidence="2" id="KW-0238">DNA-binding</keyword>
<dbReference type="InterPro" id="IPR017884">
    <property type="entry name" value="SANT_dom"/>
</dbReference>
<feature type="compositionally biased region" description="Basic and acidic residues" evidence="5">
    <location>
        <begin position="522"/>
        <end position="535"/>
    </location>
</feature>
<dbReference type="InterPro" id="IPR001005">
    <property type="entry name" value="SANT/Myb"/>
</dbReference>
<dbReference type="EMBL" id="HG001647">
    <property type="protein sequence ID" value="CDF33458.1"/>
    <property type="molecule type" value="Genomic_DNA"/>
</dbReference>
<keyword evidence="4" id="KW-0539">Nucleus</keyword>
<feature type="compositionally biased region" description="Basic residues" evidence="5">
    <location>
        <begin position="399"/>
        <end position="412"/>
    </location>
</feature>
<feature type="region of interest" description="Disordered" evidence="5">
    <location>
        <begin position="266"/>
        <end position="285"/>
    </location>
</feature>
<dbReference type="SMART" id="SM00717">
    <property type="entry name" value="SANT"/>
    <property type="match status" value="1"/>
</dbReference>
<organism evidence="9 10">
    <name type="scientific">Chondrus crispus</name>
    <name type="common">Carrageen Irish moss</name>
    <name type="synonym">Polymorpha crispa</name>
    <dbReference type="NCBI Taxonomy" id="2769"/>
    <lineage>
        <taxon>Eukaryota</taxon>
        <taxon>Rhodophyta</taxon>
        <taxon>Florideophyceae</taxon>
        <taxon>Rhodymeniophycidae</taxon>
        <taxon>Gigartinales</taxon>
        <taxon>Gigartinaceae</taxon>
        <taxon>Chondrus</taxon>
    </lineage>
</organism>
<evidence type="ECO:0000256" key="2">
    <source>
        <dbReference type="ARBA" id="ARBA00023125"/>
    </source>
</evidence>
<feature type="domain" description="HTH myb-type" evidence="8">
    <location>
        <begin position="1"/>
        <end position="48"/>
    </location>
</feature>
<evidence type="ECO:0000313" key="10">
    <source>
        <dbReference type="Proteomes" id="UP000012073"/>
    </source>
</evidence>
<feature type="compositionally biased region" description="Low complexity" evidence="5">
    <location>
        <begin position="548"/>
        <end position="559"/>
    </location>
</feature>
<dbReference type="InterPro" id="IPR009057">
    <property type="entry name" value="Homeodomain-like_sf"/>
</dbReference>
<dbReference type="GO" id="GO:0003677">
    <property type="term" value="F:DNA binding"/>
    <property type="evidence" value="ECO:0007669"/>
    <property type="project" value="UniProtKB-KW"/>
</dbReference>
<feature type="region of interest" description="Disordered" evidence="5">
    <location>
        <begin position="51"/>
        <end position="127"/>
    </location>
</feature>
<dbReference type="PROSITE" id="PS50090">
    <property type="entry name" value="MYB_LIKE"/>
    <property type="match status" value="1"/>
</dbReference>
<reference evidence="10" key="1">
    <citation type="journal article" date="2013" name="Proc. Natl. Acad. Sci. U.S.A.">
        <title>Genome structure and metabolic features in the red seaweed Chondrus crispus shed light on evolution of the Archaeplastida.</title>
        <authorList>
            <person name="Collen J."/>
            <person name="Porcel B."/>
            <person name="Carre W."/>
            <person name="Ball S.G."/>
            <person name="Chaparro C."/>
            <person name="Tonon T."/>
            <person name="Barbeyron T."/>
            <person name="Michel G."/>
            <person name="Noel B."/>
            <person name="Valentin K."/>
            <person name="Elias M."/>
            <person name="Artiguenave F."/>
            <person name="Arun A."/>
            <person name="Aury J.M."/>
            <person name="Barbosa-Neto J.F."/>
            <person name="Bothwell J.H."/>
            <person name="Bouget F.Y."/>
            <person name="Brillet L."/>
            <person name="Cabello-Hurtado F."/>
            <person name="Capella-Gutierrez S."/>
            <person name="Charrier B."/>
            <person name="Cladiere L."/>
            <person name="Cock J.M."/>
            <person name="Coelho S.M."/>
            <person name="Colleoni C."/>
            <person name="Czjzek M."/>
            <person name="Da Silva C."/>
            <person name="Delage L."/>
            <person name="Denoeud F."/>
            <person name="Deschamps P."/>
            <person name="Dittami S.M."/>
            <person name="Gabaldon T."/>
            <person name="Gachon C.M."/>
            <person name="Groisillier A."/>
            <person name="Herve C."/>
            <person name="Jabbari K."/>
            <person name="Katinka M."/>
            <person name="Kloareg B."/>
            <person name="Kowalczyk N."/>
            <person name="Labadie K."/>
            <person name="Leblanc C."/>
            <person name="Lopez P.J."/>
            <person name="McLachlan D.H."/>
            <person name="Meslet-Cladiere L."/>
            <person name="Moustafa A."/>
            <person name="Nehr Z."/>
            <person name="Nyvall Collen P."/>
            <person name="Panaud O."/>
            <person name="Partensky F."/>
            <person name="Poulain J."/>
            <person name="Rensing S.A."/>
            <person name="Rousvoal S."/>
            <person name="Samson G."/>
            <person name="Symeonidi A."/>
            <person name="Weissenbach J."/>
            <person name="Zambounis A."/>
            <person name="Wincker P."/>
            <person name="Boyen C."/>
        </authorList>
    </citation>
    <scope>NUCLEOTIDE SEQUENCE [LARGE SCALE GENOMIC DNA]</scope>
    <source>
        <strain evidence="10">cv. Stackhouse</strain>
    </source>
</reference>
<dbReference type="SUPFAM" id="SSF46689">
    <property type="entry name" value="Homeodomain-like"/>
    <property type="match status" value="1"/>
</dbReference>
<keyword evidence="3" id="KW-0804">Transcription</keyword>
<feature type="domain" description="Myb-like" evidence="6">
    <location>
        <begin position="1"/>
        <end position="44"/>
    </location>
</feature>
<dbReference type="GeneID" id="17321020"/>
<evidence type="ECO:0000259" key="8">
    <source>
        <dbReference type="PROSITE" id="PS51294"/>
    </source>
</evidence>
<feature type="domain" description="SANT" evidence="7">
    <location>
        <begin position="1"/>
        <end position="48"/>
    </location>
</feature>
<dbReference type="NCBIfam" id="TIGR01557">
    <property type="entry name" value="myb_SHAQKYF"/>
    <property type="match status" value="1"/>
</dbReference>
<evidence type="ECO:0000259" key="6">
    <source>
        <dbReference type="PROSITE" id="PS50090"/>
    </source>
</evidence>
<dbReference type="Proteomes" id="UP000012073">
    <property type="component" value="Unassembled WGS sequence"/>
</dbReference>
<keyword evidence="10" id="KW-1185">Reference proteome</keyword>
<dbReference type="OrthoDB" id="118550at2759"/>
<dbReference type="InterPro" id="IPR006447">
    <property type="entry name" value="Myb_dom_plants"/>
</dbReference>
<sequence>MWTSAEHDRMLEGLRLFKRDWAKVTSFVGTRSAAQVRSHAQKYFDRVARDKTDDYVPRARPKRKSATPYPRKARDHPSAPRSAHHQPTHLSHPTQLPHPANPTHHPMSVPVQSIAMPPHPQTISHPHHIQHPFVPLHLANQSPLIQQLPVNSPCLSQPSPSNIPLQQAIPQHVYSPYVFYPSPSSGQDPAHMRPSPVPQPSPASFLGSPYTRHSPAPHIQATATNQQVFNMFSPLTPASFASTVTQLSAMNHLQMALVAAPHVQPRPVSQQHFPTHSHPGGPMENCTKCAALQRYGNVLQEIGEIRQPQMTSHTPNDENPRFPSLRADLAMPVSCSGQKSQKSKRQLSNDETKESTRQPSSFHHGSAISSDITGSPGSSPAAECLDQNEAAARGAAGHRASRAKVMKERKARAMVSGMRPKSPSPVQGEESNESFNSSHTRREGEVSRRNKGDRSTRADSVKSKDSQKRQSKIRSIPQNSTTKRRSSGSAESRPAKRPKSRDQSADSGKQMTSEDMSSTRPDMNRKTARRSERTSTPRTGQAGDANEGSNSKSNSSGGKVYSPSERKAIFDAVKSLQILAKTSSSSPEPN</sequence>
<dbReference type="PROSITE" id="PS51294">
    <property type="entry name" value="HTH_MYB"/>
    <property type="match status" value="1"/>
</dbReference>
<evidence type="ECO:0000256" key="3">
    <source>
        <dbReference type="ARBA" id="ARBA00023163"/>
    </source>
</evidence>